<dbReference type="InterPro" id="IPR022764">
    <property type="entry name" value="Peptidase_S54_rhomboid_dom"/>
</dbReference>
<evidence type="ECO:0000256" key="6">
    <source>
        <dbReference type="ARBA" id="ARBA00023136"/>
    </source>
</evidence>
<evidence type="ECO:0000256" key="7">
    <source>
        <dbReference type="SAM" id="Phobius"/>
    </source>
</evidence>
<reference evidence="9 10" key="1">
    <citation type="submission" date="2021-04" db="EMBL/GenBank/DDBJ databases">
        <authorList>
            <person name="Rodrigo-Torres L."/>
            <person name="Arahal R. D."/>
            <person name="Lucena T."/>
        </authorList>
    </citation>
    <scope>NUCLEOTIDE SEQUENCE [LARGE SCALE GENOMIC DNA]</scope>
    <source>
        <strain evidence="9 10">CECT 30171</strain>
    </source>
</reference>
<feature type="transmembrane region" description="Helical" evidence="7">
    <location>
        <begin position="212"/>
        <end position="229"/>
    </location>
</feature>
<comment type="subcellular location">
    <subcellularLocation>
        <location evidence="1">Membrane</location>
        <topology evidence="1">Multi-pass membrane protein</topology>
    </subcellularLocation>
</comment>
<dbReference type="PANTHER" id="PTHR43731">
    <property type="entry name" value="RHOMBOID PROTEASE"/>
    <property type="match status" value="1"/>
</dbReference>
<feature type="transmembrane region" description="Helical" evidence="7">
    <location>
        <begin position="149"/>
        <end position="176"/>
    </location>
</feature>
<feature type="domain" description="Peptidase S54 rhomboid" evidence="8">
    <location>
        <begin position="146"/>
        <end position="293"/>
    </location>
</feature>
<gene>
    <name evidence="9" type="ORF">LYB30171_01587</name>
</gene>
<organism evidence="9 10">
    <name type="scientific">Novilysobacter luteus</name>
    <dbReference type="NCBI Taxonomy" id="2822368"/>
    <lineage>
        <taxon>Bacteria</taxon>
        <taxon>Pseudomonadati</taxon>
        <taxon>Pseudomonadota</taxon>
        <taxon>Gammaproteobacteria</taxon>
        <taxon>Lysobacterales</taxon>
        <taxon>Lysobacteraceae</taxon>
        <taxon>Novilysobacter</taxon>
    </lineage>
</organism>
<evidence type="ECO:0000256" key="5">
    <source>
        <dbReference type="ARBA" id="ARBA00022989"/>
    </source>
</evidence>
<sequence length="499" mass="53911">MLILPLHRPITRASFPVVTALLIIVNVLVFFGWQAGDEAAVDRARTHYVDSGLARFELPAYERHLLATNQIDALDELRQLPAGARADYISQVTLTDVAYLDALHAGALFDGAAALEAWRPLRAAYDAELENVFTLRHMLRSSEVDPWRMLAAAFLHGGVMHLVGNMVFLLALGVLVEGALGPWRHLGLYLLGAVGSSAVSLLWRWGEAGGGLGASGAVAALMGAFCVVWGRQPVRFFYWFGVVFDYVRAPAILLLPAWLGWEAWNLMSNADSNVGFDAHIGGLVSGALLGGLLVGLGQVRESFIADDGGRQVDDRWERAQACLGRLQLAEADALLSELADEQPQRFDIRLMRYRVARNAGRHATIAERARELLQADAPDSDGIHAQQGALADLDGTDDALPLTERLGLARRWLAAGALDAVEAALAPLTGEAEGEEADALVAQLWFQLALAHRECHQDDAHARTLRRLAERYPAQPQAAKARFLLGELEGAGAATAPAG</sequence>
<dbReference type="PANTHER" id="PTHR43731:SF14">
    <property type="entry name" value="PRESENILIN-ASSOCIATED RHOMBOID-LIKE PROTEIN, MITOCHONDRIAL"/>
    <property type="match status" value="1"/>
</dbReference>
<evidence type="ECO:0000256" key="2">
    <source>
        <dbReference type="ARBA" id="ARBA00009045"/>
    </source>
</evidence>
<evidence type="ECO:0000256" key="4">
    <source>
        <dbReference type="ARBA" id="ARBA00022801"/>
    </source>
</evidence>
<protein>
    <recommendedName>
        <fullName evidence="8">Peptidase S54 rhomboid domain-containing protein</fullName>
    </recommendedName>
</protein>
<comment type="similarity">
    <text evidence="2">Belongs to the peptidase S54 family.</text>
</comment>
<dbReference type="EMBL" id="OU015430">
    <property type="protein sequence ID" value="CAG4974064.1"/>
    <property type="molecule type" value="Genomic_DNA"/>
</dbReference>
<keyword evidence="6 7" id="KW-0472">Membrane</keyword>
<evidence type="ECO:0000313" key="10">
    <source>
        <dbReference type="Proteomes" id="UP000680116"/>
    </source>
</evidence>
<dbReference type="Proteomes" id="UP000680116">
    <property type="component" value="Chromosome"/>
</dbReference>
<keyword evidence="4" id="KW-0378">Hydrolase</keyword>
<feature type="transmembrane region" description="Helical" evidence="7">
    <location>
        <begin position="236"/>
        <end position="258"/>
    </location>
</feature>
<proteinExistence type="inferred from homology"/>
<evidence type="ECO:0000313" key="9">
    <source>
        <dbReference type="EMBL" id="CAG4974064.1"/>
    </source>
</evidence>
<feature type="transmembrane region" description="Helical" evidence="7">
    <location>
        <begin position="12"/>
        <end position="33"/>
    </location>
</feature>
<feature type="transmembrane region" description="Helical" evidence="7">
    <location>
        <begin position="278"/>
        <end position="296"/>
    </location>
</feature>
<evidence type="ECO:0000256" key="3">
    <source>
        <dbReference type="ARBA" id="ARBA00022692"/>
    </source>
</evidence>
<keyword evidence="3 7" id="KW-0812">Transmembrane</keyword>
<dbReference type="RefSeq" id="WP_215218184.1">
    <property type="nucleotide sequence ID" value="NZ_OU015430.1"/>
</dbReference>
<accession>A0ABN7QWQ4</accession>
<keyword evidence="5 7" id="KW-1133">Transmembrane helix</keyword>
<feature type="transmembrane region" description="Helical" evidence="7">
    <location>
        <begin position="188"/>
        <end position="206"/>
    </location>
</feature>
<dbReference type="InterPro" id="IPR050925">
    <property type="entry name" value="Rhomboid_protease_S54"/>
</dbReference>
<name>A0ABN7QWQ4_9GAMM</name>
<dbReference type="Pfam" id="PF01694">
    <property type="entry name" value="Rhomboid"/>
    <property type="match status" value="1"/>
</dbReference>
<evidence type="ECO:0000259" key="8">
    <source>
        <dbReference type="Pfam" id="PF01694"/>
    </source>
</evidence>
<dbReference type="Gene3D" id="1.20.1540.10">
    <property type="entry name" value="Rhomboid-like"/>
    <property type="match status" value="1"/>
</dbReference>
<evidence type="ECO:0000256" key="1">
    <source>
        <dbReference type="ARBA" id="ARBA00004141"/>
    </source>
</evidence>
<dbReference type="SUPFAM" id="SSF144091">
    <property type="entry name" value="Rhomboid-like"/>
    <property type="match status" value="1"/>
</dbReference>
<dbReference type="InterPro" id="IPR035952">
    <property type="entry name" value="Rhomboid-like_sf"/>
</dbReference>
<keyword evidence="10" id="KW-1185">Reference proteome</keyword>